<accession>A0ABD1IK18</accession>
<gene>
    <name evidence="1" type="ORF">AAHA92_03523</name>
</gene>
<dbReference type="AlphaFoldDB" id="A0ABD1IK18"/>
<evidence type="ECO:0000313" key="1">
    <source>
        <dbReference type="EMBL" id="KAL1568119.1"/>
    </source>
</evidence>
<sequence length="326" mass="38011">MTYVDEDIQSRRRKLHRVPVQLRQDLKHIYEPAVVPLGPYHNRQHPQLHLVEPLKNELCDIVCGDDKRKQVLVINIFKRIGEICYFYGGTTGYGYMDLAAMMLLDACFLICYMQEGETQTLIRQRLGMSGVLFMNRDVFMLENQIPLWLISFIHPDHQSLLCQYLSNNVYGGIKLTQLPWGDGRGEEPIHLLEAVHRTTFILHETPENPSNFLRLIKKCNHPSTGKEVSSRTHWQMMNNNTPYWSSVNDLKAKGVRFRRSSNCLTDIKFLSFAWYAELHLPFFYITYNSKVFFSNAIAFEMSPETNTNLLLCLTFIQTYFTINPTN</sequence>
<dbReference type="PANTHER" id="PTHR31549">
    <property type="entry name" value="PROTEIN, PUTATIVE (DUF247)-RELATED-RELATED"/>
    <property type="match status" value="1"/>
</dbReference>
<keyword evidence="2" id="KW-1185">Reference proteome</keyword>
<name>A0ABD1IK18_SALDI</name>
<dbReference type="Pfam" id="PF03140">
    <property type="entry name" value="DUF247"/>
    <property type="match status" value="1"/>
</dbReference>
<reference evidence="1 2" key="1">
    <citation type="submission" date="2024-06" db="EMBL/GenBank/DDBJ databases">
        <title>A chromosome level genome sequence of Diviner's sage (Salvia divinorum).</title>
        <authorList>
            <person name="Ford S.A."/>
            <person name="Ro D.-K."/>
            <person name="Ness R.W."/>
            <person name="Phillips M.A."/>
        </authorList>
    </citation>
    <scope>NUCLEOTIDE SEQUENCE [LARGE SCALE GENOMIC DNA]</scope>
    <source>
        <strain evidence="1">SAF-2024a</strain>
        <tissue evidence="1">Leaf</tissue>
    </source>
</reference>
<comment type="caution">
    <text evidence="1">The sequence shown here is derived from an EMBL/GenBank/DDBJ whole genome shotgun (WGS) entry which is preliminary data.</text>
</comment>
<dbReference type="PANTHER" id="PTHR31549:SF129">
    <property type="entry name" value="DUF4220 DOMAIN-CONTAINING PROTEIN"/>
    <property type="match status" value="1"/>
</dbReference>
<organism evidence="1 2">
    <name type="scientific">Salvia divinorum</name>
    <name type="common">Maria pastora</name>
    <name type="synonym">Diviner's sage</name>
    <dbReference type="NCBI Taxonomy" id="28513"/>
    <lineage>
        <taxon>Eukaryota</taxon>
        <taxon>Viridiplantae</taxon>
        <taxon>Streptophyta</taxon>
        <taxon>Embryophyta</taxon>
        <taxon>Tracheophyta</taxon>
        <taxon>Spermatophyta</taxon>
        <taxon>Magnoliopsida</taxon>
        <taxon>eudicotyledons</taxon>
        <taxon>Gunneridae</taxon>
        <taxon>Pentapetalae</taxon>
        <taxon>asterids</taxon>
        <taxon>lamiids</taxon>
        <taxon>Lamiales</taxon>
        <taxon>Lamiaceae</taxon>
        <taxon>Nepetoideae</taxon>
        <taxon>Mentheae</taxon>
        <taxon>Salviinae</taxon>
        <taxon>Salvia</taxon>
        <taxon>Salvia subgen. Calosphace</taxon>
    </lineage>
</organism>
<dbReference type="Proteomes" id="UP001567538">
    <property type="component" value="Unassembled WGS sequence"/>
</dbReference>
<evidence type="ECO:0000313" key="2">
    <source>
        <dbReference type="Proteomes" id="UP001567538"/>
    </source>
</evidence>
<proteinExistence type="predicted"/>
<dbReference type="EMBL" id="JBEAFC010000002">
    <property type="protein sequence ID" value="KAL1568119.1"/>
    <property type="molecule type" value="Genomic_DNA"/>
</dbReference>
<dbReference type="InterPro" id="IPR004158">
    <property type="entry name" value="DUF247_pln"/>
</dbReference>
<protein>
    <submittedName>
        <fullName evidence="1">UPF0481 protein</fullName>
    </submittedName>
</protein>